<dbReference type="EMBL" id="CP017708">
    <property type="protein sequence ID" value="AOY83685.2"/>
    <property type="molecule type" value="Genomic_DNA"/>
</dbReference>
<sequence length="338" mass="38808">MSVDFTVAIPTYNGAKRLPLLLQRLRSQTFLNPISWEIIVVDNNSSDDTAQVIQDYQSNWDVSVPLRYCFELEQGSAFARLRAVQEAKGELIGFLDDDNLPDPNWIAAAYRFAQEYPKAGAYSGQIHGDFEVEPPENFEPIKQFLAIREHGPNPHLFQPEQIRLPPGASLVVRRQAWLDSVPPRPSLTGKLPGLFVQGDDYEPLLYMYKAGWEIWYNPAMHSYHQIPQWRLQRDYLLTLARGCGLATCQLRLINATFWQKPIVITRTLLGNLRRFILHFLKYRGQFKTNLIAAFELEFFWGSFLSPFFTIRKLLQNRGTGNREQGTGNREQGTGNSVN</sequence>
<dbReference type="InterPro" id="IPR050834">
    <property type="entry name" value="Glycosyltransf_2"/>
</dbReference>
<dbReference type="NCBIfam" id="NF038302">
    <property type="entry name" value="EPS_HpsE"/>
    <property type="match status" value="1"/>
</dbReference>
<dbReference type="PANTHER" id="PTHR43685:SF2">
    <property type="entry name" value="GLYCOSYLTRANSFERASE 2-LIKE DOMAIN-CONTAINING PROTEIN"/>
    <property type="match status" value="1"/>
</dbReference>
<dbReference type="SUPFAM" id="SSF53448">
    <property type="entry name" value="Nucleotide-diphospho-sugar transferases"/>
    <property type="match status" value="1"/>
</dbReference>
<dbReference type="Proteomes" id="UP000176944">
    <property type="component" value="Chromosome"/>
</dbReference>
<protein>
    <submittedName>
        <fullName evidence="3">Hormogonium polysaccharide biosynthesis glycosyltransferase HpsE</fullName>
    </submittedName>
</protein>
<evidence type="ECO:0000313" key="4">
    <source>
        <dbReference type="Proteomes" id="UP000176944"/>
    </source>
</evidence>
<evidence type="ECO:0000259" key="2">
    <source>
        <dbReference type="Pfam" id="PF00535"/>
    </source>
</evidence>
<feature type="region of interest" description="Disordered" evidence="1">
    <location>
        <begin position="318"/>
        <end position="338"/>
    </location>
</feature>
<dbReference type="Pfam" id="PF00535">
    <property type="entry name" value="Glycos_transf_2"/>
    <property type="match status" value="1"/>
</dbReference>
<reference evidence="4" key="1">
    <citation type="submission" date="2016-10" db="EMBL/GenBank/DDBJ databases">
        <title>Comparative genomics uncovers the prolific and rare metabolic potential of the cyanobacterial genus Moorea.</title>
        <authorList>
            <person name="Leao T."/>
            <person name="Castelao G."/>
            <person name="Korobeynikov A."/>
            <person name="Monroe E.A."/>
            <person name="Podell S."/>
            <person name="Glukhov E."/>
            <person name="Allen E."/>
            <person name="Gerwick W.H."/>
            <person name="Gerwick L."/>
        </authorList>
    </citation>
    <scope>NUCLEOTIDE SEQUENCE [LARGE SCALE GENOMIC DNA]</scope>
    <source>
        <strain evidence="4">JHB</strain>
    </source>
</reference>
<proteinExistence type="predicted"/>
<dbReference type="InterPro" id="IPR001173">
    <property type="entry name" value="Glyco_trans_2-like"/>
</dbReference>
<dbReference type="AlphaFoldDB" id="A0A1D9G866"/>
<evidence type="ECO:0000313" key="3">
    <source>
        <dbReference type="EMBL" id="AOY83685.2"/>
    </source>
</evidence>
<dbReference type="Gene3D" id="3.90.550.10">
    <property type="entry name" value="Spore Coat Polysaccharide Biosynthesis Protein SpsA, Chain A"/>
    <property type="match status" value="1"/>
</dbReference>
<organism evidence="3 4">
    <name type="scientific">Moorena producens (strain JHB)</name>
    <dbReference type="NCBI Taxonomy" id="1454205"/>
    <lineage>
        <taxon>Bacteria</taxon>
        <taxon>Bacillati</taxon>
        <taxon>Cyanobacteriota</taxon>
        <taxon>Cyanophyceae</taxon>
        <taxon>Coleofasciculales</taxon>
        <taxon>Coleofasciculaceae</taxon>
        <taxon>Moorena</taxon>
    </lineage>
</organism>
<accession>A0A1D9G866</accession>
<dbReference type="PANTHER" id="PTHR43685">
    <property type="entry name" value="GLYCOSYLTRANSFERASE"/>
    <property type="match status" value="1"/>
</dbReference>
<evidence type="ECO:0000256" key="1">
    <source>
        <dbReference type="SAM" id="MobiDB-lite"/>
    </source>
</evidence>
<feature type="domain" description="Glycosyltransferase 2-like" evidence="2">
    <location>
        <begin position="6"/>
        <end position="129"/>
    </location>
</feature>
<name>A0A1D9G866_MOOP1</name>
<dbReference type="InterPro" id="IPR029044">
    <property type="entry name" value="Nucleotide-diphossugar_trans"/>
</dbReference>
<gene>
    <name evidence="3" type="primary">hpsE</name>
    <name evidence="3" type="ORF">BJP36_30990</name>
</gene>
<dbReference type="CDD" id="cd00761">
    <property type="entry name" value="Glyco_tranf_GTA_type"/>
    <property type="match status" value="1"/>
</dbReference>